<reference evidence="3" key="2">
    <citation type="submission" date="2025-09" db="UniProtKB">
        <authorList>
            <consortium name="Ensembl"/>
        </authorList>
    </citation>
    <scope>IDENTIFICATION</scope>
</reference>
<dbReference type="PANTHER" id="PTHR13466:SF4">
    <property type="entry name" value="SMP-LTD DOMAIN-CONTAINING PROTEIN"/>
    <property type="match status" value="1"/>
</dbReference>
<dbReference type="CDD" id="cd21675">
    <property type="entry name" value="SMP_TEX2"/>
    <property type="match status" value="1"/>
</dbReference>
<evidence type="ECO:0008006" key="5">
    <source>
        <dbReference type="Google" id="ProtNLM"/>
    </source>
</evidence>
<name>A0A8C5TUT0_9PASS</name>
<dbReference type="Proteomes" id="UP000694560">
    <property type="component" value="Unplaced"/>
</dbReference>
<dbReference type="GO" id="GO:0008289">
    <property type="term" value="F:lipid binding"/>
    <property type="evidence" value="ECO:0007669"/>
    <property type="project" value="TreeGrafter"/>
</dbReference>
<organism evidence="3 4">
    <name type="scientific">Malurus cyaneus samueli</name>
    <dbReference type="NCBI Taxonomy" id="2593467"/>
    <lineage>
        <taxon>Eukaryota</taxon>
        <taxon>Metazoa</taxon>
        <taxon>Chordata</taxon>
        <taxon>Craniata</taxon>
        <taxon>Vertebrata</taxon>
        <taxon>Euteleostomi</taxon>
        <taxon>Archelosauria</taxon>
        <taxon>Archosauria</taxon>
        <taxon>Dinosauria</taxon>
        <taxon>Saurischia</taxon>
        <taxon>Theropoda</taxon>
        <taxon>Coelurosauria</taxon>
        <taxon>Aves</taxon>
        <taxon>Neognathae</taxon>
        <taxon>Neoaves</taxon>
        <taxon>Telluraves</taxon>
        <taxon>Australaves</taxon>
        <taxon>Passeriformes</taxon>
        <taxon>Meliphagoidea</taxon>
        <taxon>Maluridae</taxon>
        <taxon>Malurus</taxon>
    </lineage>
</organism>
<evidence type="ECO:0000313" key="4">
    <source>
        <dbReference type="Proteomes" id="UP000694560"/>
    </source>
</evidence>
<reference evidence="3" key="1">
    <citation type="submission" date="2025-08" db="UniProtKB">
        <authorList>
            <consortium name="Ensembl"/>
        </authorList>
    </citation>
    <scope>IDENTIFICATION</scope>
</reference>
<dbReference type="Ensembl" id="ENSMCST00000013097.1">
    <property type="protein sequence ID" value="ENSMCSP00000012765.1"/>
    <property type="gene ID" value="ENSMCSG00000009025.1"/>
</dbReference>
<dbReference type="PANTHER" id="PTHR13466">
    <property type="entry name" value="TEX2 PROTEIN-RELATED"/>
    <property type="match status" value="1"/>
</dbReference>
<evidence type="ECO:0000256" key="1">
    <source>
        <dbReference type="ARBA" id="ARBA00004586"/>
    </source>
</evidence>
<accession>A0A8C5TUT0</accession>
<keyword evidence="4" id="KW-1185">Reference proteome</keyword>
<comment type="subcellular location">
    <subcellularLocation>
        <location evidence="1">Endoplasmic reticulum membrane</location>
    </subcellularLocation>
</comment>
<feature type="region of interest" description="Disordered" evidence="2">
    <location>
        <begin position="22"/>
        <end position="46"/>
    </location>
</feature>
<evidence type="ECO:0000256" key="2">
    <source>
        <dbReference type="SAM" id="MobiDB-lite"/>
    </source>
</evidence>
<sequence length="233" mass="25860">MEVTYSGSLQMTLETKMNLSKLGKESCAEESGPAEAGGEGARPRLILLADSDAESSSAGSSDEEDVTTAEPLGGFWGCHGAHGYVGNSTSRKILRFVDKIAKSKYFQKATENEFIKKKMEEVSNTPLLLTVEVQELAGTLVMLSASFLSPHRYSFRVPPQLELKVRPKLGEREVTFLHVTEWIEKKLKHEFQKILVMPNMDDLIIPIMRSGLDPWPPSTGLPQELPARGDRRL</sequence>
<dbReference type="GO" id="GO:0005789">
    <property type="term" value="C:endoplasmic reticulum membrane"/>
    <property type="evidence" value="ECO:0007669"/>
    <property type="project" value="UniProtKB-SubCell"/>
</dbReference>
<dbReference type="AlphaFoldDB" id="A0A8C5TUT0"/>
<dbReference type="OrthoDB" id="26740at2759"/>
<protein>
    <recommendedName>
        <fullName evidence="5">SMP-LTD domain-containing protein</fullName>
    </recommendedName>
</protein>
<evidence type="ECO:0000313" key="3">
    <source>
        <dbReference type="Ensembl" id="ENSMCSP00000012765.1"/>
    </source>
</evidence>
<proteinExistence type="predicted"/>